<keyword evidence="9" id="KW-0963">Cytoplasm</keyword>
<evidence type="ECO:0000259" key="12">
    <source>
        <dbReference type="SMART" id="SM00986"/>
    </source>
</evidence>
<gene>
    <name evidence="9" type="primary">ung</name>
    <name evidence="13" type="ORF">FZC79_11320</name>
</gene>
<evidence type="ECO:0000256" key="2">
    <source>
        <dbReference type="ARBA" id="ARBA00002631"/>
    </source>
</evidence>
<dbReference type="PANTHER" id="PTHR11264:SF0">
    <property type="entry name" value="URACIL-DNA GLYCOSYLASE"/>
    <property type="match status" value="1"/>
</dbReference>
<dbReference type="HAMAP" id="MF_00148">
    <property type="entry name" value="UDG"/>
    <property type="match status" value="1"/>
</dbReference>
<dbReference type="RefSeq" id="WP_148946921.1">
    <property type="nucleotide sequence ID" value="NZ_VTEH01000007.1"/>
</dbReference>
<dbReference type="PANTHER" id="PTHR11264">
    <property type="entry name" value="URACIL-DNA GLYCOSYLASE"/>
    <property type="match status" value="1"/>
</dbReference>
<name>A0A5D4KF31_9BACI</name>
<dbReference type="SUPFAM" id="SSF52141">
    <property type="entry name" value="Uracil-DNA glycosylase-like"/>
    <property type="match status" value="1"/>
</dbReference>
<dbReference type="SMART" id="SM00987">
    <property type="entry name" value="UreE_C"/>
    <property type="match status" value="1"/>
</dbReference>
<dbReference type="NCBIfam" id="NF003592">
    <property type="entry name" value="PRK05254.1-5"/>
    <property type="match status" value="1"/>
</dbReference>
<keyword evidence="6 9" id="KW-0227">DNA damage</keyword>
<dbReference type="AlphaFoldDB" id="A0A5D4KF31"/>
<dbReference type="NCBIfam" id="NF003589">
    <property type="entry name" value="PRK05254.1-2"/>
    <property type="match status" value="1"/>
</dbReference>
<keyword evidence="7 9" id="KW-0378">Hydrolase</keyword>
<evidence type="ECO:0000256" key="4">
    <source>
        <dbReference type="ARBA" id="ARBA00012030"/>
    </source>
</evidence>
<organism evidence="13 14">
    <name type="scientific">Rossellomorea vietnamensis</name>
    <dbReference type="NCBI Taxonomy" id="218284"/>
    <lineage>
        <taxon>Bacteria</taxon>
        <taxon>Bacillati</taxon>
        <taxon>Bacillota</taxon>
        <taxon>Bacilli</taxon>
        <taxon>Bacillales</taxon>
        <taxon>Bacillaceae</taxon>
        <taxon>Rossellomorea</taxon>
    </lineage>
</organism>
<evidence type="ECO:0000256" key="8">
    <source>
        <dbReference type="ARBA" id="ARBA00023204"/>
    </source>
</evidence>
<sequence length="223" mass="26041">MTDNFTNDWNDVLKDEMEKSYFVHMKEFLEEEYRTQRVFPEKRNIFNAMNSTAYKDVKVVLLGQDPYHGEGQAHGLSFSVEKGVKVPPSLRNIYKELQDDIGCEVPEHGNLSKWTEQGVLLLNTVLTVRKGKAHSHKGKGWEIFTDKVIQHLNHREKPLVFMLWGKPAQEKLKLIDGEKHFIIQSPHPSPFSARKGFFGSRPFSRANEWLKRNEEEEIDWCIE</sequence>
<dbReference type="NCBIfam" id="NF003588">
    <property type="entry name" value="PRK05254.1-1"/>
    <property type="match status" value="1"/>
</dbReference>
<comment type="function">
    <text evidence="2 9 11">Excises uracil residues from the DNA which can arise as a result of misincorporation of dUMP residues by DNA polymerase or due to deamination of cytosine.</text>
</comment>
<dbReference type="PROSITE" id="PS00130">
    <property type="entry name" value="U_DNA_GLYCOSYLASE"/>
    <property type="match status" value="1"/>
</dbReference>
<evidence type="ECO:0000256" key="7">
    <source>
        <dbReference type="ARBA" id="ARBA00022801"/>
    </source>
</evidence>
<comment type="similarity">
    <text evidence="3 9 11">Belongs to the uracil-DNA glycosylase (UDG) superfamily. UNG family.</text>
</comment>
<dbReference type="InterPro" id="IPR002043">
    <property type="entry name" value="UDG_fam1"/>
</dbReference>
<evidence type="ECO:0000256" key="1">
    <source>
        <dbReference type="ARBA" id="ARBA00001400"/>
    </source>
</evidence>
<feature type="domain" description="Uracil-DNA glycosylase-like" evidence="12">
    <location>
        <begin position="50"/>
        <end position="210"/>
    </location>
</feature>
<keyword evidence="13" id="KW-0326">Glycosidase</keyword>
<evidence type="ECO:0000313" key="13">
    <source>
        <dbReference type="EMBL" id="TYR75345.1"/>
    </source>
</evidence>
<evidence type="ECO:0000313" key="14">
    <source>
        <dbReference type="Proteomes" id="UP000323317"/>
    </source>
</evidence>
<comment type="catalytic activity">
    <reaction evidence="1 9 11">
        <text>Hydrolyzes single-stranded DNA or mismatched double-stranded DNA and polynucleotides, releasing free uracil.</text>
        <dbReference type="EC" id="3.2.2.27"/>
    </reaction>
</comment>
<reference evidence="13 14" key="1">
    <citation type="submission" date="2019-08" db="EMBL/GenBank/DDBJ databases">
        <title>Bacillus genomes from the desert of Cuatro Cienegas, Coahuila.</title>
        <authorList>
            <person name="Olmedo-Alvarez G."/>
        </authorList>
    </citation>
    <scope>NUCLEOTIDE SEQUENCE [LARGE SCALE GENOMIC DNA]</scope>
    <source>
        <strain evidence="13 14">CH40_1T</strain>
    </source>
</reference>
<dbReference type="GO" id="GO:0004844">
    <property type="term" value="F:uracil DNA N-glycosylase activity"/>
    <property type="evidence" value="ECO:0007669"/>
    <property type="project" value="UniProtKB-UniRule"/>
</dbReference>
<dbReference type="SMART" id="SM00986">
    <property type="entry name" value="UDG"/>
    <property type="match status" value="1"/>
</dbReference>
<accession>A0A5D4KF31</accession>
<dbReference type="Gene3D" id="3.40.470.10">
    <property type="entry name" value="Uracil-DNA glycosylase-like domain"/>
    <property type="match status" value="1"/>
</dbReference>
<evidence type="ECO:0000256" key="3">
    <source>
        <dbReference type="ARBA" id="ARBA00008184"/>
    </source>
</evidence>
<dbReference type="InterPro" id="IPR018085">
    <property type="entry name" value="Ura-DNA_Glyclase_AS"/>
</dbReference>
<dbReference type="EC" id="3.2.2.27" evidence="4 9"/>
<feature type="active site" description="Proton acceptor" evidence="9 10">
    <location>
        <position position="65"/>
    </location>
</feature>
<proteinExistence type="inferred from homology"/>
<comment type="caution">
    <text evidence="13">The sequence shown here is derived from an EMBL/GenBank/DDBJ whole genome shotgun (WGS) entry which is preliminary data.</text>
</comment>
<keyword evidence="8 9" id="KW-0234">DNA repair</keyword>
<dbReference type="InterPro" id="IPR036895">
    <property type="entry name" value="Uracil-DNA_glycosylase-like_sf"/>
</dbReference>
<dbReference type="Pfam" id="PF03167">
    <property type="entry name" value="UDG"/>
    <property type="match status" value="1"/>
</dbReference>
<dbReference type="NCBIfam" id="NF003591">
    <property type="entry name" value="PRK05254.1-4"/>
    <property type="match status" value="1"/>
</dbReference>
<dbReference type="GO" id="GO:0097510">
    <property type="term" value="P:base-excision repair, AP site formation via deaminated base removal"/>
    <property type="evidence" value="ECO:0007669"/>
    <property type="project" value="TreeGrafter"/>
</dbReference>
<evidence type="ECO:0000256" key="11">
    <source>
        <dbReference type="RuleBase" id="RU003780"/>
    </source>
</evidence>
<evidence type="ECO:0000256" key="10">
    <source>
        <dbReference type="PROSITE-ProRule" id="PRU10072"/>
    </source>
</evidence>
<dbReference type="InterPro" id="IPR005122">
    <property type="entry name" value="Uracil-DNA_glycosylase-like"/>
</dbReference>
<evidence type="ECO:0000256" key="5">
    <source>
        <dbReference type="ARBA" id="ARBA00018429"/>
    </source>
</evidence>
<comment type="subcellular location">
    <subcellularLocation>
        <location evidence="9">Cytoplasm</location>
    </subcellularLocation>
</comment>
<dbReference type="GO" id="GO:0005737">
    <property type="term" value="C:cytoplasm"/>
    <property type="evidence" value="ECO:0007669"/>
    <property type="project" value="UniProtKB-SubCell"/>
</dbReference>
<evidence type="ECO:0000256" key="9">
    <source>
        <dbReference type="HAMAP-Rule" id="MF_00148"/>
    </source>
</evidence>
<dbReference type="CDD" id="cd10027">
    <property type="entry name" value="UDG-F1-like"/>
    <property type="match status" value="1"/>
</dbReference>
<dbReference type="NCBIfam" id="TIGR00628">
    <property type="entry name" value="ung"/>
    <property type="match status" value="1"/>
</dbReference>
<protein>
    <recommendedName>
        <fullName evidence="5 9">Uracil-DNA glycosylase</fullName>
        <shortName evidence="9">UDG</shortName>
        <ecNumber evidence="4 9">3.2.2.27</ecNumber>
    </recommendedName>
</protein>
<dbReference type="Proteomes" id="UP000323317">
    <property type="component" value="Unassembled WGS sequence"/>
</dbReference>
<evidence type="ECO:0000256" key="6">
    <source>
        <dbReference type="ARBA" id="ARBA00022763"/>
    </source>
</evidence>
<dbReference type="EMBL" id="VTEH01000007">
    <property type="protein sequence ID" value="TYR75345.1"/>
    <property type="molecule type" value="Genomic_DNA"/>
</dbReference>
<dbReference type="FunFam" id="3.40.470.10:FF:000001">
    <property type="entry name" value="Uracil-DNA glycosylase"/>
    <property type="match status" value="1"/>
</dbReference>